<reference evidence="1" key="1">
    <citation type="submission" date="2021-02" db="EMBL/GenBank/DDBJ databases">
        <authorList>
            <person name="Nowell W R."/>
        </authorList>
    </citation>
    <scope>NUCLEOTIDE SEQUENCE</scope>
</reference>
<gene>
    <name evidence="1" type="ORF">OKA104_LOCUS52699</name>
</gene>
<feature type="non-terminal residue" evidence="1">
    <location>
        <position position="1"/>
    </location>
</feature>
<sequence>RKWLQGLKNLQWKDWKAHDQKHWRKERIWERFTPHDGKTCYSSLGGLLGTTHIGKVNTIASSSFGPATSLFGASAPTTNIFGASTPTTNPFGASAPTTNIFGTCAPTTSSSASRCYAPFSFGTPLSGVSSSPGSNSVSLTPSTFEFTTTTCFCDDNVVS</sequence>
<dbReference type="EMBL" id="CAJOAY010031197">
    <property type="protein sequence ID" value="CAF4424103.1"/>
    <property type="molecule type" value="Genomic_DNA"/>
</dbReference>
<name>A0A820QHC2_9BILA</name>
<evidence type="ECO:0000313" key="2">
    <source>
        <dbReference type="Proteomes" id="UP000663881"/>
    </source>
</evidence>
<organism evidence="1 2">
    <name type="scientific">Adineta steineri</name>
    <dbReference type="NCBI Taxonomy" id="433720"/>
    <lineage>
        <taxon>Eukaryota</taxon>
        <taxon>Metazoa</taxon>
        <taxon>Spiralia</taxon>
        <taxon>Gnathifera</taxon>
        <taxon>Rotifera</taxon>
        <taxon>Eurotatoria</taxon>
        <taxon>Bdelloidea</taxon>
        <taxon>Adinetida</taxon>
        <taxon>Adinetidae</taxon>
        <taxon>Adineta</taxon>
    </lineage>
</organism>
<dbReference type="Proteomes" id="UP000663881">
    <property type="component" value="Unassembled WGS sequence"/>
</dbReference>
<dbReference type="AlphaFoldDB" id="A0A820QHC2"/>
<comment type="caution">
    <text evidence="1">The sequence shown here is derived from an EMBL/GenBank/DDBJ whole genome shotgun (WGS) entry which is preliminary data.</text>
</comment>
<accession>A0A820QHC2</accession>
<proteinExistence type="predicted"/>
<evidence type="ECO:0000313" key="1">
    <source>
        <dbReference type="EMBL" id="CAF4424103.1"/>
    </source>
</evidence>
<protein>
    <submittedName>
        <fullName evidence="1">Uncharacterized protein</fullName>
    </submittedName>
</protein>